<reference evidence="7" key="1">
    <citation type="submission" date="2017-12" db="EMBL/GenBank/DDBJ databases">
        <authorList>
            <person name="Diaz M."/>
        </authorList>
    </citation>
    <scope>NUCLEOTIDE SEQUENCE [LARGE SCALE GENOMIC DNA]</scope>
    <source>
        <strain evidence="7">FI11154</strain>
    </source>
</reference>
<dbReference type="InterPro" id="IPR000847">
    <property type="entry name" value="LysR_HTH_N"/>
</dbReference>
<accession>A0A2P9HF52</accession>
<dbReference type="GO" id="GO:0005829">
    <property type="term" value="C:cytosol"/>
    <property type="evidence" value="ECO:0007669"/>
    <property type="project" value="TreeGrafter"/>
</dbReference>
<dbReference type="Pfam" id="PF00126">
    <property type="entry name" value="HTH_1"/>
    <property type="match status" value="1"/>
</dbReference>
<protein>
    <submittedName>
        <fullName evidence="6">LysR family regulatory protein CidR</fullName>
    </submittedName>
</protein>
<dbReference type="InterPro" id="IPR036390">
    <property type="entry name" value="WH_DNA-bd_sf"/>
</dbReference>
<evidence type="ECO:0000256" key="3">
    <source>
        <dbReference type="ARBA" id="ARBA00023125"/>
    </source>
</evidence>
<organism evidence="6 7">
    <name type="scientific">Ochrobactrum soli</name>
    <dbReference type="NCBI Taxonomy" id="2448455"/>
    <lineage>
        <taxon>Bacteria</taxon>
        <taxon>Pseudomonadati</taxon>
        <taxon>Pseudomonadota</taxon>
        <taxon>Alphaproteobacteria</taxon>
        <taxon>Hyphomicrobiales</taxon>
        <taxon>Brucellaceae</taxon>
        <taxon>Brucella/Ochrobactrum group</taxon>
        <taxon>Ochrobactrum</taxon>
    </lineage>
</organism>
<sequence>MDFRALRNFVEVVRQGSFSKAATTVFATQSTVSKAVKQLEEEVGLPLLDRIGHRIHLTAAGEVVYRRGVKLLADRDDLLAELDDVRGFRRGVLRLGLPPVGSSTLFAPLFAIYRKRYPGIEVRLVERGSTQLEENLRSGDIDFAGALLPTSEEFDWEPIRREPIVAMLPAGHELARTESVRLTDLKDTPFILFESGFALHRIILEASRQAGFEPNVVARSSQIDFMIELVGAEIGVAFLPRMIASQRRNRLVRHVLLDDPTTAWVMAMAWRRGAFLSQPAKAWLALVREVHGS</sequence>
<evidence type="ECO:0000256" key="2">
    <source>
        <dbReference type="ARBA" id="ARBA00023015"/>
    </source>
</evidence>
<dbReference type="Proteomes" id="UP000246073">
    <property type="component" value="Unassembled WGS sequence"/>
</dbReference>
<dbReference type="AlphaFoldDB" id="A0A2P9HF52"/>
<name>A0A2P9HF52_9HYPH</name>
<evidence type="ECO:0000259" key="5">
    <source>
        <dbReference type="PROSITE" id="PS50931"/>
    </source>
</evidence>
<dbReference type="GO" id="GO:0003677">
    <property type="term" value="F:DNA binding"/>
    <property type="evidence" value="ECO:0007669"/>
    <property type="project" value="UniProtKB-KW"/>
</dbReference>
<feature type="domain" description="HTH lysR-type" evidence="5">
    <location>
        <begin position="1"/>
        <end position="58"/>
    </location>
</feature>
<dbReference type="CDD" id="cd08438">
    <property type="entry name" value="PBP2_CidR"/>
    <property type="match status" value="1"/>
</dbReference>
<comment type="similarity">
    <text evidence="1">Belongs to the LysR transcriptional regulatory family.</text>
</comment>
<dbReference type="FunFam" id="1.10.10.10:FF:000001">
    <property type="entry name" value="LysR family transcriptional regulator"/>
    <property type="match status" value="1"/>
</dbReference>
<dbReference type="Gene3D" id="3.40.190.290">
    <property type="match status" value="1"/>
</dbReference>
<dbReference type="PRINTS" id="PR00039">
    <property type="entry name" value="HTHLYSR"/>
</dbReference>
<dbReference type="PANTHER" id="PTHR30419">
    <property type="entry name" value="HTH-TYPE TRANSCRIPTIONAL REGULATOR YBHD"/>
    <property type="match status" value="1"/>
</dbReference>
<proteinExistence type="inferred from homology"/>
<dbReference type="InterPro" id="IPR050950">
    <property type="entry name" value="HTH-type_LysR_regulators"/>
</dbReference>
<dbReference type="PANTHER" id="PTHR30419:SF8">
    <property type="entry name" value="NITROGEN ASSIMILATION TRANSCRIPTIONAL ACTIVATOR-RELATED"/>
    <property type="match status" value="1"/>
</dbReference>
<evidence type="ECO:0000313" key="6">
    <source>
        <dbReference type="EMBL" id="SPL62721.1"/>
    </source>
</evidence>
<dbReference type="EMBL" id="OOFM01000003">
    <property type="protein sequence ID" value="SPL62721.1"/>
    <property type="molecule type" value="Genomic_DNA"/>
</dbReference>
<dbReference type="InterPro" id="IPR036388">
    <property type="entry name" value="WH-like_DNA-bd_sf"/>
</dbReference>
<keyword evidence="2" id="KW-0805">Transcription regulation</keyword>
<keyword evidence="4" id="KW-0804">Transcription</keyword>
<dbReference type="GO" id="GO:0003700">
    <property type="term" value="F:DNA-binding transcription factor activity"/>
    <property type="evidence" value="ECO:0007669"/>
    <property type="project" value="InterPro"/>
</dbReference>
<dbReference type="SUPFAM" id="SSF53850">
    <property type="entry name" value="Periplasmic binding protein-like II"/>
    <property type="match status" value="1"/>
</dbReference>
<evidence type="ECO:0000313" key="7">
    <source>
        <dbReference type="Proteomes" id="UP000246073"/>
    </source>
</evidence>
<dbReference type="SUPFAM" id="SSF46785">
    <property type="entry name" value="Winged helix' DNA-binding domain"/>
    <property type="match status" value="1"/>
</dbReference>
<evidence type="ECO:0000256" key="4">
    <source>
        <dbReference type="ARBA" id="ARBA00023163"/>
    </source>
</evidence>
<dbReference type="RefSeq" id="WP_109366775.1">
    <property type="nucleotide sequence ID" value="NZ_OOFM01000003.1"/>
</dbReference>
<keyword evidence="3" id="KW-0238">DNA-binding</keyword>
<gene>
    <name evidence="6" type="ORF">OHAE_5328</name>
</gene>
<dbReference type="InterPro" id="IPR005119">
    <property type="entry name" value="LysR_subst-bd"/>
</dbReference>
<dbReference type="Gene3D" id="1.10.10.10">
    <property type="entry name" value="Winged helix-like DNA-binding domain superfamily/Winged helix DNA-binding domain"/>
    <property type="match status" value="1"/>
</dbReference>
<dbReference type="PROSITE" id="PS50931">
    <property type="entry name" value="HTH_LYSR"/>
    <property type="match status" value="1"/>
</dbReference>
<dbReference type="Pfam" id="PF03466">
    <property type="entry name" value="LysR_substrate"/>
    <property type="match status" value="1"/>
</dbReference>
<evidence type="ECO:0000256" key="1">
    <source>
        <dbReference type="ARBA" id="ARBA00009437"/>
    </source>
</evidence>